<dbReference type="RefSeq" id="WP_166657386.1">
    <property type="nucleotide sequence ID" value="NZ_SOAU01000001.1"/>
</dbReference>
<keyword evidence="2" id="KW-0660">Purine salvage</keyword>
<keyword evidence="5" id="KW-1185">Reference proteome</keyword>
<keyword evidence="4" id="KW-0328">Glycosyltransferase</keyword>
<comment type="caution">
    <text evidence="4">The sequence shown here is derived from an EMBL/GenBank/DDBJ whole genome shotgun (WGS) entry which is preliminary data.</text>
</comment>
<dbReference type="CDD" id="cd06223">
    <property type="entry name" value="PRTases_typeI"/>
    <property type="match status" value="1"/>
</dbReference>
<organism evidence="4 5">
    <name type="scientific">Ilumatobacter fluminis</name>
    <dbReference type="NCBI Taxonomy" id="467091"/>
    <lineage>
        <taxon>Bacteria</taxon>
        <taxon>Bacillati</taxon>
        <taxon>Actinomycetota</taxon>
        <taxon>Acidimicrobiia</taxon>
        <taxon>Acidimicrobiales</taxon>
        <taxon>Ilumatobacteraceae</taxon>
        <taxon>Ilumatobacter</taxon>
    </lineage>
</organism>
<dbReference type="InterPro" id="IPR050118">
    <property type="entry name" value="Pur/Pyrimidine_PRTase"/>
</dbReference>
<dbReference type="Pfam" id="PF00156">
    <property type="entry name" value="Pribosyltran"/>
    <property type="match status" value="1"/>
</dbReference>
<protein>
    <submittedName>
        <fullName evidence="4">Adenine phosphoribosyltransferase</fullName>
    </submittedName>
</protein>
<evidence type="ECO:0000259" key="3">
    <source>
        <dbReference type="Pfam" id="PF00156"/>
    </source>
</evidence>
<dbReference type="InterPro" id="IPR029057">
    <property type="entry name" value="PRTase-like"/>
</dbReference>
<dbReference type="PANTHER" id="PTHR43864">
    <property type="entry name" value="HYPOXANTHINE/GUANINE PHOSPHORIBOSYLTRANSFERASE"/>
    <property type="match status" value="1"/>
</dbReference>
<evidence type="ECO:0000256" key="1">
    <source>
        <dbReference type="ARBA" id="ARBA00022679"/>
    </source>
</evidence>
<keyword evidence="1 4" id="KW-0808">Transferase</keyword>
<dbReference type="AlphaFoldDB" id="A0A4R7HZ71"/>
<dbReference type="Gene3D" id="3.40.50.2020">
    <property type="match status" value="1"/>
</dbReference>
<name>A0A4R7HZ71_9ACTN</name>
<dbReference type="GO" id="GO:0016757">
    <property type="term" value="F:glycosyltransferase activity"/>
    <property type="evidence" value="ECO:0007669"/>
    <property type="project" value="UniProtKB-KW"/>
</dbReference>
<dbReference type="GO" id="GO:0006166">
    <property type="term" value="P:purine ribonucleoside salvage"/>
    <property type="evidence" value="ECO:0007669"/>
    <property type="project" value="UniProtKB-KW"/>
</dbReference>
<evidence type="ECO:0000256" key="2">
    <source>
        <dbReference type="ARBA" id="ARBA00022726"/>
    </source>
</evidence>
<evidence type="ECO:0000313" key="5">
    <source>
        <dbReference type="Proteomes" id="UP000294558"/>
    </source>
</evidence>
<evidence type="ECO:0000313" key="4">
    <source>
        <dbReference type="EMBL" id="TDT15453.1"/>
    </source>
</evidence>
<dbReference type="InterPro" id="IPR000836">
    <property type="entry name" value="PRTase_dom"/>
</dbReference>
<accession>A0A4R7HZ71</accession>
<reference evidence="4 5" key="1">
    <citation type="submission" date="2019-03" db="EMBL/GenBank/DDBJ databases">
        <title>Sequencing the genomes of 1000 actinobacteria strains.</title>
        <authorList>
            <person name="Klenk H.-P."/>
        </authorList>
    </citation>
    <scope>NUCLEOTIDE SEQUENCE [LARGE SCALE GENOMIC DNA]</scope>
    <source>
        <strain evidence="4 5">DSM 18936</strain>
    </source>
</reference>
<dbReference type="EMBL" id="SOAU01000001">
    <property type="protein sequence ID" value="TDT15453.1"/>
    <property type="molecule type" value="Genomic_DNA"/>
</dbReference>
<dbReference type="Proteomes" id="UP000294558">
    <property type="component" value="Unassembled WGS sequence"/>
</dbReference>
<dbReference type="PANTHER" id="PTHR43864:SF1">
    <property type="entry name" value="XANTHINE PHOSPHORIBOSYLTRANSFERASE"/>
    <property type="match status" value="1"/>
</dbReference>
<feature type="domain" description="Phosphoribosyltransferase" evidence="3">
    <location>
        <begin position="51"/>
        <end position="158"/>
    </location>
</feature>
<gene>
    <name evidence="4" type="ORF">BDK89_1024</name>
</gene>
<proteinExistence type="predicted"/>
<sequence length="177" mass="18896">MIDRATARAAVLAGFPLVNDHPDVAGVLRRPDLLAELGPALAAPYADADVSVVCAPEARGPILGALVAVELGAGLVLVRKDDRNHPGADRRVVSSPTWRGASESFQTRSWDIEPADRVLVVDDWVTTGSSLRAVRSLVLDAGARYVGASVLVRKADDETIDDLAVEWLVHFDEIVGR</sequence>
<dbReference type="SUPFAM" id="SSF53271">
    <property type="entry name" value="PRTase-like"/>
    <property type="match status" value="1"/>
</dbReference>